<dbReference type="AlphaFoldDB" id="A0A8H5XHK7"/>
<comment type="caution">
    <text evidence="2">The sequence shown here is derived from an EMBL/GenBank/DDBJ whole genome shotgun (WGS) entry which is preliminary data.</text>
</comment>
<dbReference type="EMBL" id="JAAQPF010001068">
    <property type="protein sequence ID" value="KAF5693864.1"/>
    <property type="molecule type" value="Genomic_DNA"/>
</dbReference>
<organism evidence="2 3">
    <name type="scientific">Fusarium globosum</name>
    <dbReference type="NCBI Taxonomy" id="78864"/>
    <lineage>
        <taxon>Eukaryota</taxon>
        <taxon>Fungi</taxon>
        <taxon>Dikarya</taxon>
        <taxon>Ascomycota</taxon>
        <taxon>Pezizomycotina</taxon>
        <taxon>Sordariomycetes</taxon>
        <taxon>Hypocreomycetidae</taxon>
        <taxon>Hypocreales</taxon>
        <taxon>Nectriaceae</taxon>
        <taxon>Fusarium</taxon>
        <taxon>Fusarium fujikuroi species complex</taxon>
    </lineage>
</organism>
<sequence>MASLSDRKLRNVKKRAFVFKYTLGEGETVFDVPQIVKRFVGENARYGTFFGVDTNPDGSRTVQTVLSIPSRLRISSFAESKRWRNAGANANRVSDLAYPEGNSSARTFLEKWARDVARRPVTRQMGSEKNLFTVLDKYQDWEAGHKFRDGRVPKKAKTPRKRYCAKTEVDEQTSTDELSHSDTGDEFTNPIKEGPRSGMTTDEWACEALLDIGDMPQKQEQEQEEVPGCDFLAFLDALEVPHDEVDYSQMISCDEEIFSVTGSDQVLWWQPEIDEISF</sequence>
<evidence type="ECO:0000313" key="3">
    <source>
        <dbReference type="Proteomes" id="UP000532311"/>
    </source>
</evidence>
<feature type="region of interest" description="Disordered" evidence="1">
    <location>
        <begin position="163"/>
        <end position="198"/>
    </location>
</feature>
<protein>
    <submittedName>
        <fullName evidence="2">Uncharacterized protein</fullName>
    </submittedName>
</protein>
<name>A0A8H5XHK7_9HYPO</name>
<proteinExistence type="predicted"/>
<evidence type="ECO:0000313" key="2">
    <source>
        <dbReference type="EMBL" id="KAF5693864.1"/>
    </source>
</evidence>
<accession>A0A8H5XHK7</accession>
<evidence type="ECO:0000256" key="1">
    <source>
        <dbReference type="SAM" id="MobiDB-lite"/>
    </source>
</evidence>
<reference evidence="2 3" key="1">
    <citation type="submission" date="2020-05" db="EMBL/GenBank/DDBJ databases">
        <title>Identification and distribution of gene clusters putatively required for synthesis of sphingolipid metabolism inhibitors in phylogenetically diverse species of the filamentous fungus Fusarium.</title>
        <authorList>
            <person name="Kim H.-S."/>
            <person name="Busman M."/>
            <person name="Brown D.W."/>
            <person name="Divon H."/>
            <person name="Uhlig S."/>
            <person name="Proctor R.H."/>
        </authorList>
    </citation>
    <scope>NUCLEOTIDE SEQUENCE [LARGE SCALE GENOMIC DNA]</scope>
    <source>
        <strain evidence="2 3">NRRL 26131</strain>
    </source>
</reference>
<keyword evidence="3" id="KW-1185">Reference proteome</keyword>
<dbReference type="Proteomes" id="UP000532311">
    <property type="component" value="Unassembled WGS sequence"/>
</dbReference>
<gene>
    <name evidence="2" type="ORF">FGLOB1_14326</name>
</gene>